<feature type="region of interest" description="Disordered" evidence="4">
    <location>
        <begin position="19"/>
        <end position="145"/>
    </location>
</feature>
<keyword evidence="7" id="KW-1185">Reference proteome</keyword>
<dbReference type="InterPro" id="IPR051579">
    <property type="entry name" value="DDR_Transcriptional_Reg"/>
</dbReference>
<keyword evidence="3" id="KW-0539">Nucleus</keyword>
<proteinExistence type="predicted"/>
<gene>
    <name evidence="6" type="ORF">ACHAXA_007173</name>
</gene>
<dbReference type="SUPFAM" id="SSF52113">
    <property type="entry name" value="BRCT domain"/>
    <property type="match status" value="1"/>
</dbReference>
<feature type="compositionally biased region" description="Basic residues" evidence="4">
    <location>
        <begin position="733"/>
        <end position="742"/>
    </location>
</feature>
<feature type="region of interest" description="Disordered" evidence="4">
    <location>
        <begin position="716"/>
        <end position="742"/>
    </location>
</feature>
<dbReference type="AlphaFoldDB" id="A0ABD3RCE0"/>
<keyword evidence="2" id="KW-0227">DNA damage</keyword>
<dbReference type="CDD" id="cd17744">
    <property type="entry name" value="BRCT_MDC1_rpt1"/>
    <property type="match status" value="1"/>
</dbReference>
<dbReference type="InterPro" id="IPR001357">
    <property type="entry name" value="BRCT_dom"/>
</dbReference>
<dbReference type="Gene3D" id="3.40.50.10190">
    <property type="entry name" value="BRCT domain"/>
    <property type="match status" value="1"/>
</dbReference>
<feature type="compositionally biased region" description="Acidic residues" evidence="4">
    <location>
        <begin position="106"/>
        <end position="116"/>
    </location>
</feature>
<evidence type="ECO:0000256" key="4">
    <source>
        <dbReference type="SAM" id="MobiDB-lite"/>
    </source>
</evidence>
<evidence type="ECO:0000313" key="7">
    <source>
        <dbReference type="Proteomes" id="UP001530377"/>
    </source>
</evidence>
<dbReference type="Proteomes" id="UP001530377">
    <property type="component" value="Unassembled WGS sequence"/>
</dbReference>
<reference evidence="6 7" key="1">
    <citation type="submission" date="2024-10" db="EMBL/GenBank/DDBJ databases">
        <title>Updated reference genomes for cyclostephanoid diatoms.</title>
        <authorList>
            <person name="Roberts W.R."/>
            <person name="Alverson A.J."/>
        </authorList>
    </citation>
    <scope>NUCLEOTIDE SEQUENCE [LARGE SCALE GENOMIC DNA]</scope>
    <source>
        <strain evidence="6 7">AJA228-03</strain>
    </source>
</reference>
<dbReference type="PANTHER" id="PTHR23196">
    <property type="entry name" value="PAX TRANSCRIPTION ACTIVATION DOMAIN INTERACTING PROTEIN"/>
    <property type="match status" value="1"/>
</dbReference>
<feature type="domain" description="BRCT" evidence="5">
    <location>
        <begin position="479"/>
        <end position="565"/>
    </location>
</feature>
<sequence length="742" mass="81865">MASPASRDMRRCWSKLEYGLNEDTTEGNEGNNDILTGHTSENDSEEELLSQIDSDGCHPVKFLLSQGERSDASDSDGSETDISKTQPYPIPSSALKESSPRSLSSFDDEDDDDSTDCLEVASSSLPESPVNGNLSGNVPDDDTRQLFSAKPLGEENDTIHENRIVLENANGTKGACATSSVGSTEMPEMTPGNVVADESVLPGDPPEKEATHVFFADKPHQIDEIHKNHEDDEDDKAYDAETQIDDDGNDIYQVETQTLSFMPIYSENSSYPNEACGPKELSKDVGNDDLSCIHADTKEYQSGITEQAETSIDEKNDRTCPTVLPSIVSMGVRFVPPQSNSSSFLENGDDGQAEEGLQRLIKPPERTFTEQTPVQLQVAFSDTTVCQTDSNNLSVDQVIGFDTETRDHIVVHSTALQQKPICDKNADECVKCRDSILYHSIPHYGTHFKNDHDQTPTKDRFTRRRGISPFGRHEGTCDVVRIMFTGLVPTRQHKQFINDIGAQLIESIEEASTATHIIASDGKTRLRRTPKLMICICKTSRILSIQWLEKSAREQRVLNPDDFLLLDDTEAEKIYNFSMKETLENGKVARLERGGVLGGWYVYLCPGVAGNNAPTSEELNLVVEATGATLLPSLSESDVPDPTKTIVITSDPSSTAQRSEKSVKRVARLGAYLLTTSHLFHVIITQKFSTEAGQQPHSNTIQRSKRKAVLQIHGDMVNSSHKRKSVQSLPSHGKSRTSSRKR</sequence>
<dbReference type="GO" id="GO:0006974">
    <property type="term" value="P:DNA damage response"/>
    <property type="evidence" value="ECO:0007669"/>
    <property type="project" value="UniProtKB-KW"/>
</dbReference>
<dbReference type="EMBL" id="JALLPB020000570">
    <property type="protein sequence ID" value="KAL3807896.1"/>
    <property type="molecule type" value="Genomic_DNA"/>
</dbReference>
<evidence type="ECO:0000256" key="2">
    <source>
        <dbReference type="ARBA" id="ARBA00022763"/>
    </source>
</evidence>
<dbReference type="PANTHER" id="PTHR23196:SF1">
    <property type="entry name" value="PAX-INTERACTING PROTEIN 1"/>
    <property type="match status" value="1"/>
</dbReference>
<evidence type="ECO:0000259" key="5">
    <source>
        <dbReference type="PROSITE" id="PS50172"/>
    </source>
</evidence>
<accession>A0ABD3RCE0</accession>
<comment type="subcellular location">
    <subcellularLocation>
        <location evidence="1">Nucleus</location>
    </subcellularLocation>
</comment>
<evidence type="ECO:0000313" key="6">
    <source>
        <dbReference type="EMBL" id="KAL3807896.1"/>
    </source>
</evidence>
<feature type="compositionally biased region" description="Polar residues" evidence="4">
    <location>
        <begin position="121"/>
        <end position="136"/>
    </location>
</feature>
<name>A0ABD3RCE0_9STRA</name>
<dbReference type="SMART" id="SM00292">
    <property type="entry name" value="BRCT"/>
    <property type="match status" value="1"/>
</dbReference>
<dbReference type="PROSITE" id="PS50172">
    <property type="entry name" value="BRCT"/>
    <property type="match status" value="1"/>
</dbReference>
<organism evidence="6 7">
    <name type="scientific">Cyclostephanos tholiformis</name>
    <dbReference type="NCBI Taxonomy" id="382380"/>
    <lineage>
        <taxon>Eukaryota</taxon>
        <taxon>Sar</taxon>
        <taxon>Stramenopiles</taxon>
        <taxon>Ochrophyta</taxon>
        <taxon>Bacillariophyta</taxon>
        <taxon>Coscinodiscophyceae</taxon>
        <taxon>Thalassiosirophycidae</taxon>
        <taxon>Stephanodiscales</taxon>
        <taxon>Stephanodiscaceae</taxon>
        <taxon>Cyclostephanos</taxon>
    </lineage>
</organism>
<protein>
    <recommendedName>
        <fullName evidence="5">BRCT domain-containing protein</fullName>
    </recommendedName>
</protein>
<dbReference type="GO" id="GO:0005634">
    <property type="term" value="C:nucleus"/>
    <property type="evidence" value="ECO:0007669"/>
    <property type="project" value="UniProtKB-SubCell"/>
</dbReference>
<dbReference type="InterPro" id="IPR036420">
    <property type="entry name" value="BRCT_dom_sf"/>
</dbReference>
<evidence type="ECO:0000256" key="3">
    <source>
        <dbReference type="ARBA" id="ARBA00023242"/>
    </source>
</evidence>
<evidence type="ECO:0000256" key="1">
    <source>
        <dbReference type="ARBA" id="ARBA00004123"/>
    </source>
</evidence>
<comment type="caution">
    <text evidence="6">The sequence shown here is derived from an EMBL/GenBank/DDBJ whole genome shotgun (WGS) entry which is preliminary data.</text>
</comment>